<dbReference type="Proteomes" id="UP000243053">
    <property type="component" value="Unassembled WGS sequence"/>
</dbReference>
<evidence type="ECO:0000256" key="1">
    <source>
        <dbReference type="ARBA" id="ARBA00023075"/>
    </source>
</evidence>
<evidence type="ECO:0000313" key="4">
    <source>
        <dbReference type="Proteomes" id="UP000243053"/>
    </source>
</evidence>
<organism evidence="3 4">
    <name type="scientific">Colwellia psychrerythraea</name>
    <name type="common">Vibrio psychroerythus</name>
    <dbReference type="NCBI Taxonomy" id="28229"/>
    <lineage>
        <taxon>Bacteria</taxon>
        <taxon>Pseudomonadati</taxon>
        <taxon>Pseudomonadota</taxon>
        <taxon>Gammaproteobacteria</taxon>
        <taxon>Alteromonadales</taxon>
        <taxon>Colwelliaceae</taxon>
        <taxon>Colwellia</taxon>
    </lineage>
</organism>
<evidence type="ECO:0000313" key="3">
    <source>
        <dbReference type="EMBL" id="OUR77940.1"/>
    </source>
</evidence>
<dbReference type="PROSITE" id="PS00197">
    <property type="entry name" value="2FE2S_FER_1"/>
    <property type="match status" value="1"/>
</dbReference>
<dbReference type="SUPFAM" id="SSF54292">
    <property type="entry name" value="2Fe-2S ferredoxin-like"/>
    <property type="match status" value="1"/>
</dbReference>
<dbReference type="InterPro" id="IPR006058">
    <property type="entry name" value="2Fe2S_fd_BS"/>
</dbReference>
<dbReference type="InterPro" id="IPR012675">
    <property type="entry name" value="Beta-grasp_dom_sf"/>
</dbReference>
<dbReference type="CDD" id="cd00207">
    <property type="entry name" value="fer2"/>
    <property type="match status" value="1"/>
</dbReference>
<sequence>MLSDFKIKIEGGAEIQSLPDSTILESIEANGIECHFHCRDGFCGACRAVLKSGEVTYEVYPLAYIGDGEFLTCCSQPVTDIEVILE</sequence>
<feature type="domain" description="2Fe-2S ferredoxin-type" evidence="2">
    <location>
        <begin position="3"/>
        <end position="86"/>
    </location>
</feature>
<dbReference type="NCBIfam" id="NF007985">
    <property type="entry name" value="PRK10713.1"/>
    <property type="match status" value="1"/>
</dbReference>
<dbReference type="InterPro" id="IPR001041">
    <property type="entry name" value="2Fe-2S_ferredoxin-type"/>
</dbReference>
<comment type="caution">
    <text evidence="3">The sequence shown here is derived from an EMBL/GenBank/DDBJ whole genome shotgun (WGS) entry which is preliminary data.</text>
</comment>
<protein>
    <recommendedName>
        <fullName evidence="2">2Fe-2S ferredoxin-type domain-containing protein</fullName>
    </recommendedName>
</protein>
<dbReference type="Gene3D" id="3.10.20.30">
    <property type="match status" value="1"/>
</dbReference>
<name>A0A1Y5E6V2_COLPS</name>
<accession>A0A1Y5E6V2</accession>
<gene>
    <name evidence="3" type="ORF">A9Q75_14585</name>
</gene>
<reference evidence="4" key="1">
    <citation type="journal article" date="2017" name="Proc. Natl. Acad. Sci. U.S.A.">
        <title>Simulation of Deepwater Horizon oil plume reveals substrate specialization within a complex community of hydrocarbon degraders.</title>
        <authorList>
            <person name="Hu P."/>
            <person name="Dubinsky E.A."/>
            <person name="Probst A.J."/>
            <person name="Wang J."/>
            <person name="Sieber C.M.K."/>
            <person name="Tom L.M."/>
            <person name="Gardinali P."/>
            <person name="Banfield J.F."/>
            <person name="Atlas R.M."/>
            <person name="Andersen G.L."/>
        </authorList>
    </citation>
    <scope>NUCLEOTIDE SEQUENCE [LARGE SCALE GENOMIC DNA]</scope>
</reference>
<dbReference type="InterPro" id="IPR036010">
    <property type="entry name" value="2Fe-2S_ferredoxin-like_sf"/>
</dbReference>
<keyword evidence="1" id="KW-0830">Ubiquinone</keyword>
<dbReference type="Pfam" id="PF00111">
    <property type="entry name" value="Fer2"/>
    <property type="match status" value="1"/>
</dbReference>
<evidence type="ECO:0000259" key="2">
    <source>
        <dbReference type="PROSITE" id="PS51085"/>
    </source>
</evidence>
<dbReference type="PROSITE" id="PS51085">
    <property type="entry name" value="2FE2S_FER_2"/>
    <property type="match status" value="1"/>
</dbReference>
<dbReference type="GO" id="GO:0051537">
    <property type="term" value="F:2 iron, 2 sulfur cluster binding"/>
    <property type="evidence" value="ECO:0007669"/>
    <property type="project" value="InterPro"/>
</dbReference>
<dbReference type="AlphaFoldDB" id="A0A1Y5E6V2"/>
<dbReference type="EMBL" id="MAAF01000084">
    <property type="protein sequence ID" value="OUR77940.1"/>
    <property type="molecule type" value="Genomic_DNA"/>
</dbReference>
<proteinExistence type="predicted"/>